<dbReference type="Gene3D" id="2.130.10.10">
    <property type="entry name" value="YVTN repeat-like/Quinoprotein amine dehydrogenase"/>
    <property type="match status" value="1"/>
</dbReference>
<dbReference type="OrthoDB" id="9783700at2"/>
<dbReference type="PROSITE" id="PS51257">
    <property type="entry name" value="PROKAR_LIPOPROTEIN"/>
    <property type="match status" value="1"/>
</dbReference>
<name>A0A1I3UUZ7_9FLAO</name>
<dbReference type="PANTHER" id="PTHR31270">
    <property type="entry name" value="GLUTAMINYL-PEPTIDE CYCLOTRANSFERASE"/>
    <property type="match status" value="1"/>
</dbReference>
<accession>A0A1I3UUZ7</accession>
<dbReference type="EMBL" id="FORU01000020">
    <property type="protein sequence ID" value="SFJ86968.1"/>
    <property type="molecule type" value="Genomic_DNA"/>
</dbReference>
<dbReference type="GO" id="GO:0016603">
    <property type="term" value="F:glutaminyl-peptide cyclotransferase activity"/>
    <property type="evidence" value="ECO:0007669"/>
    <property type="project" value="InterPro"/>
</dbReference>
<dbReference type="SUPFAM" id="SSF50969">
    <property type="entry name" value="YVTN repeat-like/Quinoprotein amine dehydrogenase"/>
    <property type="match status" value="1"/>
</dbReference>
<dbReference type="Pfam" id="PF05096">
    <property type="entry name" value="Glu_cyclase_2"/>
    <property type="match status" value="1"/>
</dbReference>
<proteinExistence type="predicted"/>
<gene>
    <name evidence="1" type="ORF">SAMN04487893_12014</name>
</gene>
<dbReference type="PANTHER" id="PTHR31270:SF1">
    <property type="entry name" value="GLUTAMINYL-PEPTIDE CYCLOTRANSFERASE"/>
    <property type="match status" value="1"/>
</dbReference>
<dbReference type="Proteomes" id="UP000243887">
    <property type="component" value="Unassembled WGS sequence"/>
</dbReference>
<keyword evidence="1" id="KW-0808">Transferase</keyword>
<keyword evidence="2" id="KW-1185">Reference proteome</keyword>
<evidence type="ECO:0000313" key="2">
    <source>
        <dbReference type="Proteomes" id="UP000243887"/>
    </source>
</evidence>
<dbReference type="RefSeq" id="WP_090681324.1">
    <property type="nucleotide sequence ID" value="NZ_FORU01000020.1"/>
</dbReference>
<dbReference type="InterPro" id="IPR011044">
    <property type="entry name" value="Quino_amine_DH_bsu"/>
</dbReference>
<evidence type="ECO:0000313" key="1">
    <source>
        <dbReference type="EMBL" id="SFJ86968.1"/>
    </source>
</evidence>
<organism evidence="1 2">
    <name type="scientific">Myroides guanonis</name>
    <dbReference type="NCBI Taxonomy" id="1150112"/>
    <lineage>
        <taxon>Bacteria</taxon>
        <taxon>Pseudomonadati</taxon>
        <taxon>Bacteroidota</taxon>
        <taxon>Flavobacteriia</taxon>
        <taxon>Flavobacteriales</taxon>
        <taxon>Flavobacteriaceae</taxon>
        <taxon>Myroides</taxon>
    </lineage>
</organism>
<dbReference type="AlphaFoldDB" id="A0A1I3UUZ7"/>
<dbReference type="InterPro" id="IPR007788">
    <property type="entry name" value="QCT"/>
</dbReference>
<protein>
    <submittedName>
        <fullName evidence="1">Glutamine cyclotransferase</fullName>
    </submittedName>
</protein>
<reference evidence="2" key="1">
    <citation type="submission" date="2016-10" db="EMBL/GenBank/DDBJ databases">
        <authorList>
            <person name="Varghese N."/>
            <person name="Submissions S."/>
        </authorList>
    </citation>
    <scope>NUCLEOTIDE SEQUENCE [LARGE SCALE GENOMIC DNA]</scope>
    <source>
        <strain evidence="2">DSM 26542</strain>
    </source>
</reference>
<sequence>MKKHNLLIMFALSVVIVSCKDGKKVEKNNFSINTSHLKQLYHSNDVLKLDIKTTENTEIDSVAYYLNDKKIGTSLENKTLEYSLNNEKFGPINIQAMVFQNNQTEEVLSKIELAPANAPKVKKYKILNTYPHDPKAYTQGLEFHNGFLYESTGNGEGAGTRTKGISSVRKVNHKTGEVIQITELPESIFGEGLTVLNNKIYQLTYLNNEAYVYNIETLQKEQTLPYFKKMEGWGLTNDGTNLYMSDGTEKIYIVDPKTLKEIDFINIYTQNTKVQAVNELEWVNGKIYANFYGSAAIAVIDPKTGAVEAVIDFSDLYNKVTRHPDLDVFNGIAYNPGTKTFFVTGKNWDKMFEIEFTEE</sequence>
<dbReference type="InterPro" id="IPR015943">
    <property type="entry name" value="WD40/YVTN_repeat-like_dom_sf"/>
</dbReference>